<dbReference type="FunFam" id="3.30.559.10:FF:000012">
    <property type="entry name" value="Non-ribosomal peptide synthetase"/>
    <property type="match status" value="1"/>
</dbReference>
<dbReference type="FunFam" id="2.30.38.10:FF:000001">
    <property type="entry name" value="Non-ribosomal peptide synthetase PvdI"/>
    <property type="match status" value="1"/>
</dbReference>
<dbReference type="InterPro" id="IPR044894">
    <property type="entry name" value="TubC_N_sf"/>
</dbReference>
<feature type="domain" description="Carrier" evidence="5">
    <location>
        <begin position="3133"/>
        <end position="3208"/>
    </location>
</feature>
<organism evidence="6 7">
    <name type="scientific">Flavobacterium geliluteum</name>
    <dbReference type="NCBI Taxonomy" id="2816120"/>
    <lineage>
        <taxon>Bacteria</taxon>
        <taxon>Pseudomonadati</taxon>
        <taxon>Bacteroidota</taxon>
        <taxon>Flavobacteriia</taxon>
        <taxon>Flavobacteriales</taxon>
        <taxon>Flavobacteriaceae</taxon>
        <taxon>Flavobacterium</taxon>
    </lineage>
</organism>
<dbReference type="FunFam" id="1.10.1200.10:FF:000005">
    <property type="entry name" value="Nonribosomal peptide synthetase 1"/>
    <property type="match status" value="2"/>
</dbReference>
<dbReference type="GO" id="GO:0044550">
    <property type="term" value="P:secondary metabolite biosynthetic process"/>
    <property type="evidence" value="ECO:0007669"/>
    <property type="project" value="TreeGrafter"/>
</dbReference>
<dbReference type="SUPFAM" id="SSF52777">
    <property type="entry name" value="CoA-dependent acyltransferases"/>
    <property type="match status" value="6"/>
</dbReference>
<dbReference type="Pfam" id="PF13193">
    <property type="entry name" value="AMP-binding_C"/>
    <property type="match status" value="3"/>
</dbReference>
<dbReference type="Pfam" id="PF00668">
    <property type="entry name" value="Condensation"/>
    <property type="match status" value="3"/>
</dbReference>
<evidence type="ECO:0000313" key="7">
    <source>
        <dbReference type="Proteomes" id="UP000675047"/>
    </source>
</evidence>
<dbReference type="CDD" id="cd19531">
    <property type="entry name" value="LCL_NRPS-like"/>
    <property type="match status" value="3"/>
</dbReference>
<dbReference type="InterPro" id="IPR009081">
    <property type="entry name" value="PP-bd_ACP"/>
</dbReference>
<feature type="domain" description="Carrier" evidence="5">
    <location>
        <begin position="2092"/>
        <end position="2167"/>
    </location>
</feature>
<dbReference type="PANTHER" id="PTHR45527:SF1">
    <property type="entry name" value="FATTY ACID SYNTHASE"/>
    <property type="match status" value="1"/>
</dbReference>
<dbReference type="InterPro" id="IPR001242">
    <property type="entry name" value="Condensation_dom"/>
</dbReference>
<dbReference type="InterPro" id="IPR000873">
    <property type="entry name" value="AMP-dep_synth/lig_dom"/>
</dbReference>
<dbReference type="FunFam" id="3.30.300.30:FF:000010">
    <property type="entry name" value="Enterobactin synthetase component F"/>
    <property type="match status" value="1"/>
</dbReference>
<dbReference type="InterPro" id="IPR010071">
    <property type="entry name" value="AA_adenyl_dom"/>
</dbReference>
<dbReference type="InterPro" id="IPR023213">
    <property type="entry name" value="CAT-like_dom_sf"/>
</dbReference>
<evidence type="ECO:0000313" key="6">
    <source>
        <dbReference type="EMBL" id="MBP4137056.1"/>
    </source>
</evidence>
<dbReference type="Gene3D" id="3.30.559.10">
    <property type="entry name" value="Chloramphenicol acetyltransferase-like domain"/>
    <property type="match status" value="3"/>
</dbReference>
<gene>
    <name evidence="6" type="ORF">J3495_03060</name>
</gene>
<keyword evidence="7" id="KW-1185">Reference proteome</keyword>
<dbReference type="GO" id="GO:0005829">
    <property type="term" value="C:cytosol"/>
    <property type="evidence" value="ECO:0007669"/>
    <property type="project" value="TreeGrafter"/>
</dbReference>
<dbReference type="InterPro" id="IPR045851">
    <property type="entry name" value="AMP-bd_C_sf"/>
</dbReference>
<accession>A0A940X730</accession>
<evidence type="ECO:0000256" key="4">
    <source>
        <dbReference type="ARBA" id="ARBA00022553"/>
    </source>
</evidence>
<keyword evidence="4" id="KW-0597">Phosphoprotein</keyword>
<dbReference type="SUPFAM" id="SSF47336">
    <property type="entry name" value="ACP-like"/>
    <property type="match status" value="3"/>
</dbReference>
<dbReference type="InterPro" id="IPR006162">
    <property type="entry name" value="Ppantetheine_attach_site"/>
</dbReference>
<dbReference type="SUPFAM" id="SSF56801">
    <property type="entry name" value="Acetyl-CoA synthetase-like"/>
    <property type="match status" value="3"/>
</dbReference>
<keyword evidence="3" id="KW-0596">Phosphopantetheine</keyword>
<comment type="cofactor">
    <cofactor evidence="1">
        <name>pantetheine 4'-phosphate</name>
        <dbReference type="ChEBI" id="CHEBI:47942"/>
    </cofactor>
</comment>
<dbReference type="EMBL" id="JAGFBV010000003">
    <property type="protein sequence ID" value="MBP4137056.1"/>
    <property type="molecule type" value="Genomic_DNA"/>
</dbReference>
<proteinExistence type="inferred from homology"/>
<evidence type="ECO:0000259" key="5">
    <source>
        <dbReference type="PROSITE" id="PS50075"/>
    </source>
</evidence>
<name>A0A940X730_9FLAO</name>
<dbReference type="PROSITE" id="PS50075">
    <property type="entry name" value="CARRIER"/>
    <property type="match status" value="3"/>
</dbReference>
<dbReference type="Pfam" id="PF00501">
    <property type="entry name" value="AMP-binding"/>
    <property type="match status" value="3"/>
</dbReference>
<dbReference type="InterPro" id="IPR041464">
    <property type="entry name" value="TubC_N"/>
</dbReference>
<dbReference type="RefSeq" id="WP_210665097.1">
    <property type="nucleotide sequence ID" value="NZ_JAGFBV010000003.1"/>
</dbReference>
<evidence type="ECO:0000256" key="1">
    <source>
        <dbReference type="ARBA" id="ARBA00001957"/>
    </source>
</evidence>
<dbReference type="Gene3D" id="1.10.10.1830">
    <property type="entry name" value="Non-ribosomal peptide synthase, adenylation domain"/>
    <property type="match status" value="1"/>
</dbReference>
<dbReference type="InterPro" id="IPR042099">
    <property type="entry name" value="ANL_N_sf"/>
</dbReference>
<dbReference type="NCBIfam" id="NF003417">
    <property type="entry name" value="PRK04813.1"/>
    <property type="match status" value="3"/>
</dbReference>
<dbReference type="PROSITE" id="PS00455">
    <property type="entry name" value="AMP_BINDING"/>
    <property type="match status" value="2"/>
</dbReference>
<dbReference type="InterPro" id="IPR020845">
    <property type="entry name" value="AMP-binding_CS"/>
</dbReference>
<feature type="domain" description="Carrier" evidence="5">
    <location>
        <begin position="1030"/>
        <end position="1105"/>
    </location>
</feature>
<dbReference type="Gene3D" id="2.30.38.10">
    <property type="entry name" value="Luciferase, Domain 3"/>
    <property type="match status" value="2"/>
</dbReference>
<dbReference type="Gene3D" id="3.30.300.30">
    <property type="match status" value="3"/>
</dbReference>
<dbReference type="NCBIfam" id="TIGR01733">
    <property type="entry name" value="AA-adenyl-dom"/>
    <property type="match status" value="3"/>
</dbReference>
<dbReference type="Gene3D" id="3.30.559.30">
    <property type="entry name" value="Nonribosomal peptide synthetase, condensation domain"/>
    <property type="match status" value="3"/>
</dbReference>
<dbReference type="Pfam" id="PF00550">
    <property type="entry name" value="PP-binding"/>
    <property type="match status" value="3"/>
</dbReference>
<comment type="similarity">
    <text evidence="2">Belongs to the ATP-dependent AMP-binding enzyme family.</text>
</comment>
<evidence type="ECO:0000256" key="2">
    <source>
        <dbReference type="ARBA" id="ARBA00006432"/>
    </source>
</evidence>
<evidence type="ECO:0000256" key="3">
    <source>
        <dbReference type="ARBA" id="ARBA00022450"/>
    </source>
</evidence>
<sequence>MKTLLKKLNEFNIKIDLLDDKLDIQAPKGVMTQDILNEIQLNKKELIEFITLYKTKKDRPIFIPKIPEQSSYPLSSSQRRLWLLSQFEGGNVAYNMPNVFKLEGKLAIPSFQSAFLSLIERHESLRTLFKENESGEVRQVILNLEDIQFQLQYEDLSKEANSEVKIKSIIQEEAAYVFDLSADSLLRAKLVRTSQDVYVFICVMHHIISDGWSSEIMTNELFELYDAHVKGNPNPLPELKIQYKDYSAWQQEQLKNDNIEVHKSYWLQQFNGDLPVLDLPSYQTRPLIKTYNGNAVKKLYNESLLNDFNELCQSQGSTLFMGLLTAVKVLLFRYSNHKDIVIGSPIAGREHVDLQNQIGFYVNTLALRTQFEADDSFKELLTKVKEVTLGAYEHQIFPFDELVEYLPLNRDTSRNPLFDVMVTVQNDDLFKVSSQKEREVKIKGYQSEEKVLSKFDLEFAFKETAEGLGLTLISNTDIYSKYFAENILSHFEVLLHCIIAKSEVSVGLLDYLTASEKHKVLSGFNDTEAVYPKDKTIIDLFEEQVQKAPNNVAVVFEETKLTYQELDEQTNQFASYLRKNYAIQSDDLIGIKLERSEKFIIAILGVLKAGAAYVPIDINYPKERIAYMEKDSNCKVVIDQEELERFDVVKEKYSHKKGDLIIKNDNLVYVIYTSGSTGTPKGIMMEHVSMFNLIVFHNKQFQNSDVHKVLQFTSISFDVSFQEIFTTLTRGAALYPVKEIVKTDSNELSAFIKRNNIDTVFLPTSYFKILIDVKAFYDLLKSNLIKNIIVAGEQLILSNEAIDKISASDTKLHNHYGPAETHVVSTITIKDNYLTYNPPIGCPISNTQIYILDENLQSVAIGVTGKIYISGTGVSRGYLNKPELTKEKFIANPFKAGERMYDTGDLGCWLSDGNIEFLGRKDHQVKIRGYRIELGEIENVILQYSEDLNQVIVETKEVNGEKVLVAYLVSATDMDKSELRSFLQEKLPDYMVPSFYPKLDKIPLTTNGKIDRKALPSISGEDIVRKEYIAPRSWLEKKLAEIWQEVLGIQKIGVTDNFFESGGHSIKATHLVSMIHKELGIKIRISNVFEARTIVELSKTIEALNETKFTEIEPVPKQESYPTSSSQRRLWAVSQFEGAKKAYNISGIYILTGNLDRLALMSSFKTLIERHESLRTLFKAGEDGEPRQYIISGTDYNFNIDYHDFRKLESKENELKNKVSTLSETQFNLAEGPLLKVDIIQLEDEKWVCSCILHHLISDGLSMEILIKELFLFYNIYVNGDSKMPNPLRIHYKDYVTWQNKQLEEQVLRGHEDYWIEQFKGDIPILNLLGDKARPKIKTYNGAIKEKIINASSLNTLKKLFQEEEVTLFMGLQAIVNTLLYKYTSDEDIIIGSQMSGRVHTDLERQIGLYINVLPLRTRFKGVDRFRELLQNVKKGTLEAFEHQLYPFDLLIDNLKLKHDISRNPLFDVTVVLQNADLDEKVTLEKMGDLDIQVYKECELNVSRFDLSFNFIETQGELLTTIVFNTDIFNEFTINQLLQHFEKIVEVISEKPECTLDQINILTQKETEKILEDFNDTAIEFPNDKNIIELFKEQVKNDPHKNALVFNGEMLTYSELDYKSDQLAVFLKQNFDLKKEDLIGIALDRSHLYIVAILGILKSGAAYVPIDPDYPKARQEYIISDTAIKILITQTEYLFNYDFYQGGFFAIDVQLNDIHIPNNQITSNSSGNDLAYVMYTSGSTGIPKGVMVEQKSIVRLIKSMNYVNIDAEDNILSLSNFAFDGSVFDIFGSLLNGATLHIPLKECFLDYEVLGETINHNKISIFFLTTALFNSLVDINFSRFDSLKYVLFGGERVSVSHVKQFKERYNQANLVHVYGPTENTTFSSFYNVEQVVDNTNTIPIGKGISNSECYILNHEDYKKTIPPIGVVGEIYVGGVGLSRGYLNNPEMTAEKFVLHPYKSNTTIYKTGDLGRWLPDGSIEFIGRLDDQVKIRGHRIELGEIENILSNHEDLVSCIVIARETKNKDNELVAYYTSKAKEISNLPKYLKEQLPDYMIPKYFICLEALPLNSNGKVDKKELPIPELDLNLEKVVLKARNETEAKLVEIWKEILDFDQISITDDFFDLGGHSLKVTRLISQLHKEFDVKIELKKLFETTILQDQAMLIDNAVKSDYYQIPKVEEQSNYPLSSSQKRLWILSQFEDANTAYNMPAVFEFTGTLNYDSLTFAFESLIERHENLRTVFKQNKEGEARQYILSAEDVDFEVTYKNLQEVTNKKQTLAAYIKNDVETNFNLESGLLLKASIYQIEDDKWIFSYVMHHIISDGWSMDILIKELLETYDEYNKGVNIEKEALKIQYKDYAVWQQNQFKEGKLELHKKYWLKQFQGELPMLQLPEDKPRPLVQTYNGKIIQTKITADVTEKLKYQTNQEGATLFISLLTIVKILLYRYTNSQDIIIGCPIANREHADLEDQIGFYLNTLALRTQFDSTNSFKELFQLVKQNTLEAYKYQAYPFDELINDLKLRRDMSKNALFDVMVVLQNATNNQLTKNKEHQIEGLHISDFQDFDYEVSKFDLSFNFLEVNDEIEASIEYNSDIYTQETAQRMLQHLEQVILSVIENPDIKINDIDILTTTEKKLLLEKFSSTDSRNISKKTVIQEFENTVLKYPENKALLFDKKYFTYQELNEKANQLAHYLKEKYAVGSDILIGIELERSEWLLISMLAILKTGSAYLPIDTEYPKARIEFIKSDSFCSCIIDEFELLKFEQDIDTLKKNNLERDINNSDLAYTIYTSGTTGNPKGVMVEHSSVLDYCSTFIETFKLNELDTIIQQSSISFDTHVEEIYPALMTGATILMGVTGGRDIKEIQYLIEEENATVLSSTPLIIKALNESEFNVNKLRLLISGGDKLNRNYVSKFLDTTIVYDTYGPSESTVCSAYYKINNISEKCIIGKPITNRTITITNNKGLLQPIGIIGEIRISGSGLARGYKNQSQLTSEKFITSELLGRTYKTGDLGKWLPDGNIEFIGRQDDQVKIRGYRIELGEVENSLQNHPAIESAAVLVALNNEGIKELAAYFVVKEELNVLDIRRYLNKILPDYMIPSKYIKIDKMPLNTNGKIEKKALHKQNGTLLESGISFAPARNEIEIKITQVWKDLLEKESIGIYDNFFDLGGESLKTTRLINKINELFLVKIKIKKIFEDPTISGISEHVKFMLQQKELSENKELQEINID</sequence>
<dbReference type="Gene3D" id="1.10.1200.10">
    <property type="entry name" value="ACP-like"/>
    <property type="match status" value="3"/>
</dbReference>
<dbReference type="GO" id="GO:0043041">
    <property type="term" value="P:amino acid activation for nonribosomal peptide biosynthetic process"/>
    <property type="evidence" value="ECO:0007669"/>
    <property type="project" value="TreeGrafter"/>
</dbReference>
<dbReference type="Gene3D" id="3.40.50.980">
    <property type="match status" value="4"/>
</dbReference>
<comment type="caution">
    <text evidence="6">The sequence shown here is derived from an EMBL/GenBank/DDBJ whole genome shotgun (WGS) entry which is preliminary data.</text>
</comment>
<dbReference type="FunFam" id="3.40.50.980:FF:000001">
    <property type="entry name" value="Non-ribosomal peptide synthetase"/>
    <property type="match status" value="3"/>
</dbReference>
<dbReference type="Proteomes" id="UP000675047">
    <property type="component" value="Unassembled WGS sequence"/>
</dbReference>
<dbReference type="Gene3D" id="3.40.50.12780">
    <property type="entry name" value="N-terminal domain of ligase-like"/>
    <property type="match status" value="1"/>
</dbReference>
<dbReference type="GO" id="GO:0003824">
    <property type="term" value="F:catalytic activity"/>
    <property type="evidence" value="ECO:0007669"/>
    <property type="project" value="InterPro"/>
</dbReference>
<dbReference type="GO" id="GO:0031177">
    <property type="term" value="F:phosphopantetheine binding"/>
    <property type="evidence" value="ECO:0007669"/>
    <property type="project" value="TreeGrafter"/>
</dbReference>
<dbReference type="InterPro" id="IPR025110">
    <property type="entry name" value="AMP-bd_C"/>
</dbReference>
<dbReference type="PANTHER" id="PTHR45527">
    <property type="entry name" value="NONRIBOSOMAL PEPTIDE SYNTHETASE"/>
    <property type="match status" value="1"/>
</dbReference>
<dbReference type="Pfam" id="PF18563">
    <property type="entry name" value="TubC_N"/>
    <property type="match status" value="1"/>
</dbReference>
<reference evidence="6 7" key="1">
    <citation type="submission" date="2021-03" db="EMBL/GenBank/DDBJ databases">
        <title>Flavobacterium Flabelliformis Sp. Nov. And Flavobacterium Geliluteum Sp. Nov., Two Novel Multidrug Resistant Psychrophilic Species Isolated From Antarctica.</title>
        <authorList>
            <person name="Kralova S."/>
            <person name="Busse H.J."/>
            <person name="Bezdicek M."/>
            <person name="Nykrynova M."/>
            <person name="Kroupova E."/>
            <person name="Krsek D."/>
            <person name="Sedlacek I."/>
        </authorList>
    </citation>
    <scope>NUCLEOTIDE SEQUENCE [LARGE SCALE GENOMIC DNA]</scope>
    <source>
        <strain evidence="6 7">P7388</strain>
    </source>
</reference>
<dbReference type="CDD" id="cd05930">
    <property type="entry name" value="A_NRPS"/>
    <property type="match status" value="3"/>
</dbReference>
<dbReference type="PROSITE" id="PS00012">
    <property type="entry name" value="PHOSPHOPANTETHEINE"/>
    <property type="match status" value="3"/>
</dbReference>
<dbReference type="InterPro" id="IPR036736">
    <property type="entry name" value="ACP-like_sf"/>
</dbReference>
<protein>
    <submittedName>
        <fullName evidence="6">Amino acid adenylation domain-containing protein</fullName>
    </submittedName>
</protein>